<dbReference type="InterPro" id="IPR004089">
    <property type="entry name" value="MCPsignal_dom"/>
</dbReference>
<feature type="compositionally biased region" description="Low complexity" evidence="4">
    <location>
        <begin position="593"/>
        <end position="607"/>
    </location>
</feature>
<dbReference type="SUPFAM" id="SSF58104">
    <property type="entry name" value="Methyl-accepting chemotaxis protein (MCP) signaling domain"/>
    <property type="match status" value="2"/>
</dbReference>
<keyword evidence="1" id="KW-0145">Chemotaxis</keyword>
<sequence length="617" mass="66244">MAFDVFRRFRQDGAKAGCPPGGAPAVAVDDTLLQELQVWKECLTNAGERLRQVTGSTEEEFLAVGARLHEFYSRAGDIERMTRGVAESVLGDEFSGDMDALSAILDRIATYLGQADSQTEQLTRTLRSVLELIDRVDTPLEGFRKIIKNLHMLSTAVKIESARLGEGAAGFNTLAGDVERLSVSIKDKSARILGEKDSLGQVITATLESISRIEAGQHEDVCRIISETGENLGALSTLHARCSDVANNVATLSAEIADSIGEVVTSLQFHDITRQQIEHVNEALEDVVRHLARPGDNPREDVAEAAEVCDLQLAQLLHSRDELVSAVERIIINLRDIVAKETRMSEETRGITGSADQTGHSFFARMEEEMASVTRVLSDNVRAKRDTASAMMQVVNSVNDISAFVTDIEEIGTEIELIALNSQVKAANTGDGGAALGVLAEAIQHLSVDARTRTGDVSATLREVTEVTGRLVREVDADVSSRTDEIESLLVELKRLLGSVETINSRLVGLLADMDSAVGSLSCDIEAATSGLSVHDTAGALLGEVAEAIEETLRHMRRTVPAAARRGNGGKLLDLAQRYTMHSERTVHHRVVGGAPSVSAGGPPSSGDGLGDNVELF</sequence>
<evidence type="ECO:0000256" key="4">
    <source>
        <dbReference type="SAM" id="MobiDB-lite"/>
    </source>
</evidence>
<dbReference type="Gene3D" id="1.10.287.950">
    <property type="entry name" value="Methyl-accepting chemotaxis protein"/>
    <property type="match status" value="2"/>
</dbReference>
<comment type="caution">
    <text evidence="6">The sequence shown here is derived from an EMBL/GenBank/DDBJ whole genome shotgun (WGS) entry which is preliminary data.</text>
</comment>
<comment type="similarity">
    <text evidence="2">Belongs to the methyl-accepting chemotaxis (MCP) protein family.</text>
</comment>
<dbReference type="RefSeq" id="WP_039645489.1">
    <property type="nucleotide sequence ID" value="NZ_JXBL01000001.1"/>
</dbReference>
<keyword evidence="3" id="KW-0807">Transducer</keyword>
<accession>A0A0C1QWW2</accession>
<evidence type="ECO:0000256" key="3">
    <source>
        <dbReference type="PROSITE-ProRule" id="PRU00284"/>
    </source>
</evidence>
<dbReference type="GO" id="GO:0005886">
    <property type="term" value="C:plasma membrane"/>
    <property type="evidence" value="ECO:0007669"/>
    <property type="project" value="TreeGrafter"/>
</dbReference>
<protein>
    <submittedName>
        <fullName evidence="6">Chemotaxis protein</fullName>
    </submittedName>
</protein>
<dbReference type="InterPro" id="IPR051310">
    <property type="entry name" value="MCP_chemotaxis"/>
</dbReference>
<dbReference type="AlphaFoldDB" id="A0A0C1QWW2"/>
<dbReference type="Pfam" id="PF00015">
    <property type="entry name" value="MCPsignal"/>
    <property type="match status" value="1"/>
</dbReference>
<evidence type="ECO:0000313" key="6">
    <source>
        <dbReference type="EMBL" id="KIE42691.1"/>
    </source>
</evidence>
<dbReference type="PROSITE" id="PS50111">
    <property type="entry name" value="CHEMOTAXIS_TRANSDUC_2"/>
    <property type="match status" value="1"/>
</dbReference>
<keyword evidence="7" id="KW-1185">Reference proteome</keyword>
<evidence type="ECO:0000259" key="5">
    <source>
        <dbReference type="PROSITE" id="PS50111"/>
    </source>
</evidence>
<dbReference type="GO" id="GO:0007165">
    <property type="term" value="P:signal transduction"/>
    <property type="evidence" value="ECO:0007669"/>
    <property type="project" value="UniProtKB-KW"/>
</dbReference>
<proteinExistence type="inferred from homology"/>
<evidence type="ECO:0000256" key="1">
    <source>
        <dbReference type="ARBA" id="ARBA00022500"/>
    </source>
</evidence>
<dbReference type="EMBL" id="JXBL01000001">
    <property type="protein sequence ID" value="KIE42691.1"/>
    <property type="molecule type" value="Genomic_DNA"/>
</dbReference>
<feature type="region of interest" description="Disordered" evidence="4">
    <location>
        <begin position="593"/>
        <end position="617"/>
    </location>
</feature>
<dbReference type="GO" id="GO:0004888">
    <property type="term" value="F:transmembrane signaling receptor activity"/>
    <property type="evidence" value="ECO:0007669"/>
    <property type="project" value="TreeGrafter"/>
</dbReference>
<evidence type="ECO:0000256" key="2">
    <source>
        <dbReference type="ARBA" id="ARBA00029447"/>
    </source>
</evidence>
<dbReference type="PANTHER" id="PTHR43531:SF11">
    <property type="entry name" value="METHYL-ACCEPTING CHEMOTAXIS PROTEIN 3"/>
    <property type="match status" value="1"/>
</dbReference>
<reference evidence="6 7" key="1">
    <citation type="submission" date="2015-01" db="EMBL/GenBank/DDBJ databases">
        <title>Genome sequence of the anaerobic bacterium Geobacter soli GSS01, a dissimilatory Fe(III) reducer from soil.</title>
        <authorList>
            <person name="Yang G."/>
            <person name="Zhou S."/>
        </authorList>
    </citation>
    <scope>NUCLEOTIDE SEQUENCE [LARGE SCALE GENOMIC DNA]</scope>
    <source>
        <strain evidence="6 7">GSS01</strain>
    </source>
</reference>
<feature type="domain" description="Methyl-accepting transducer" evidence="5">
    <location>
        <begin position="298"/>
        <end position="536"/>
    </location>
</feature>
<evidence type="ECO:0000313" key="7">
    <source>
        <dbReference type="Proteomes" id="UP000031433"/>
    </source>
</evidence>
<organism evidence="6 7">
    <name type="scientific">Geobacter soli</name>
    <dbReference type="NCBI Taxonomy" id="1510391"/>
    <lineage>
        <taxon>Bacteria</taxon>
        <taxon>Pseudomonadati</taxon>
        <taxon>Thermodesulfobacteriota</taxon>
        <taxon>Desulfuromonadia</taxon>
        <taxon>Geobacterales</taxon>
        <taxon>Geobacteraceae</taxon>
        <taxon>Geobacter</taxon>
    </lineage>
</organism>
<gene>
    <name evidence="6" type="ORF">SE37_08645</name>
</gene>
<name>A0A0C1QWW2_9BACT</name>
<dbReference type="PANTHER" id="PTHR43531">
    <property type="entry name" value="PROTEIN ICFG"/>
    <property type="match status" value="1"/>
</dbReference>
<dbReference type="GO" id="GO:0006935">
    <property type="term" value="P:chemotaxis"/>
    <property type="evidence" value="ECO:0007669"/>
    <property type="project" value="UniProtKB-KW"/>
</dbReference>
<dbReference type="Proteomes" id="UP000031433">
    <property type="component" value="Unassembled WGS sequence"/>
</dbReference>